<reference evidence="1 2" key="1">
    <citation type="submission" date="2015-09" db="EMBL/GenBank/DDBJ databases">
        <title>Trachymyrmex zeteki WGS genome.</title>
        <authorList>
            <person name="Nygaard S."/>
            <person name="Hu H."/>
            <person name="Boomsma J."/>
            <person name="Zhang G."/>
        </authorList>
    </citation>
    <scope>NUCLEOTIDE SEQUENCE [LARGE SCALE GENOMIC DNA]</scope>
    <source>
        <strain evidence="1">Tzet28-1</strain>
        <tissue evidence="1">Whole body</tissue>
    </source>
</reference>
<accession>A0A151WNA6</accession>
<evidence type="ECO:0000313" key="1">
    <source>
        <dbReference type="EMBL" id="KYQ49346.1"/>
    </source>
</evidence>
<proteinExistence type="predicted"/>
<dbReference type="AlphaFoldDB" id="A0A151WNA6"/>
<name>A0A151WNA6_9HYME</name>
<gene>
    <name evidence="1" type="ORF">ALC60_11585</name>
</gene>
<sequence length="158" mass="18392">MLSLRIRVESDRGGGGAHRSHPTTWFDRDVNPEYFSIHLREITRHARYIYSRGQEKTRYLSNLLSKNVYNLEGISPAFKNLADFEGSGQRCTHHGFRINVESHCALRNAYKLKRWLTIRNNSNSSYDSLPSENWSDNDVECEKTAGIFHFDLKIRNTI</sequence>
<dbReference type="EMBL" id="KQ982908">
    <property type="protein sequence ID" value="KYQ49346.1"/>
    <property type="molecule type" value="Genomic_DNA"/>
</dbReference>
<keyword evidence="2" id="KW-1185">Reference proteome</keyword>
<organism evidence="1 2">
    <name type="scientific">Mycetomoellerius zeteki</name>
    <dbReference type="NCBI Taxonomy" id="64791"/>
    <lineage>
        <taxon>Eukaryota</taxon>
        <taxon>Metazoa</taxon>
        <taxon>Ecdysozoa</taxon>
        <taxon>Arthropoda</taxon>
        <taxon>Hexapoda</taxon>
        <taxon>Insecta</taxon>
        <taxon>Pterygota</taxon>
        <taxon>Neoptera</taxon>
        <taxon>Endopterygota</taxon>
        <taxon>Hymenoptera</taxon>
        <taxon>Apocrita</taxon>
        <taxon>Aculeata</taxon>
        <taxon>Formicoidea</taxon>
        <taxon>Formicidae</taxon>
        <taxon>Myrmicinae</taxon>
        <taxon>Mycetomoellerius</taxon>
    </lineage>
</organism>
<protein>
    <submittedName>
        <fullName evidence="1">Uncharacterized protein</fullName>
    </submittedName>
</protein>
<dbReference type="Proteomes" id="UP000075809">
    <property type="component" value="Unassembled WGS sequence"/>
</dbReference>
<dbReference type="STRING" id="64791.A0A151WNA6"/>
<evidence type="ECO:0000313" key="2">
    <source>
        <dbReference type="Proteomes" id="UP000075809"/>
    </source>
</evidence>